<accession>A0A8S8ZFC9</accession>
<dbReference type="VEuPathDB" id="FungiDB:SMAC_09039"/>
<reference evidence="14 15" key="1">
    <citation type="submission" date="2017-07" db="EMBL/GenBank/DDBJ databases">
        <title>Genome sequence of the Sordaria macrospora wild type strain R19027.</title>
        <authorList>
            <person name="Nowrousian M."/>
            <person name="Teichert I."/>
            <person name="Kueck U."/>
        </authorList>
    </citation>
    <scope>NUCLEOTIDE SEQUENCE [LARGE SCALE GENOMIC DNA]</scope>
    <source>
        <strain evidence="14 15">R19027</strain>
        <tissue evidence="14">Mycelium</tissue>
    </source>
</reference>
<name>A0A8S8ZFC9_SORMA</name>
<dbReference type="Gene3D" id="3.10.50.10">
    <property type="match status" value="1"/>
</dbReference>
<comment type="subcellular location">
    <subcellularLocation>
        <location evidence="2">Secreted</location>
    </subcellularLocation>
</comment>
<dbReference type="InterPro" id="IPR050314">
    <property type="entry name" value="Glycosyl_Hydrlase_18"/>
</dbReference>
<dbReference type="InterPro" id="IPR001579">
    <property type="entry name" value="Glyco_hydro_18_chit_AS"/>
</dbReference>
<dbReference type="GO" id="GO:0000272">
    <property type="term" value="P:polysaccharide catabolic process"/>
    <property type="evidence" value="ECO:0007669"/>
    <property type="project" value="UniProtKB-KW"/>
</dbReference>
<dbReference type="InterPro" id="IPR011583">
    <property type="entry name" value="Chitinase_II/V-like_cat"/>
</dbReference>
<dbReference type="GO" id="GO:0008061">
    <property type="term" value="F:chitin binding"/>
    <property type="evidence" value="ECO:0007669"/>
    <property type="project" value="InterPro"/>
</dbReference>
<evidence type="ECO:0000256" key="4">
    <source>
        <dbReference type="ARBA" id="ARBA00012729"/>
    </source>
</evidence>
<dbReference type="InterPro" id="IPR029070">
    <property type="entry name" value="Chitinase_insertion_sf"/>
</dbReference>
<evidence type="ECO:0000256" key="12">
    <source>
        <dbReference type="SAM" id="SignalP"/>
    </source>
</evidence>
<keyword evidence="7" id="KW-0146">Chitin degradation</keyword>
<dbReference type="GO" id="GO:0005576">
    <property type="term" value="C:extracellular region"/>
    <property type="evidence" value="ECO:0007669"/>
    <property type="project" value="UniProtKB-SubCell"/>
</dbReference>
<feature type="signal peptide" evidence="12">
    <location>
        <begin position="1"/>
        <end position="26"/>
    </location>
</feature>
<dbReference type="SMART" id="SM00636">
    <property type="entry name" value="Glyco_18"/>
    <property type="match status" value="1"/>
</dbReference>
<dbReference type="GO" id="GO:0006032">
    <property type="term" value="P:chitin catabolic process"/>
    <property type="evidence" value="ECO:0007669"/>
    <property type="project" value="UniProtKB-KW"/>
</dbReference>
<evidence type="ECO:0000256" key="3">
    <source>
        <dbReference type="ARBA" id="ARBA00008682"/>
    </source>
</evidence>
<evidence type="ECO:0000256" key="10">
    <source>
        <dbReference type="ARBA" id="ARBA00023326"/>
    </source>
</evidence>
<dbReference type="InterPro" id="IPR017853">
    <property type="entry name" value="GH"/>
</dbReference>
<keyword evidence="10" id="KW-0624">Polysaccharide degradation</keyword>
<dbReference type="OMA" id="DYICSAT"/>
<dbReference type="Pfam" id="PF00704">
    <property type="entry name" value="Glyco_hydro_18"/>
    <property type="match status" value="1"/>
</dbReference>
<dbReference type="EC" id="3.2.1.14" evidence="4"/>
<protein>
    <recommendedName>
        <fullName evidence="4">chitinase</fullName>
        <ecNumber evidence="4">3.2.1.14</ecNumber>
    </recommendedName>
</protein>
<evidence type="ECO:0000313" key="15">
    <source>
        <dbReference type="Proteomes" id="UP000433876"/>
    </source>
</evidence>
<evidence type="ECO:0000256" key="5">
    <source>
        <dbReference type="ARBA" id="ARBA00022525"/>
    </source>
</evidence>
<keyword evidence="9 11" id="KW-0326">Glycosidase</keyword>
<evidence type="ECO:0000259" key="13">
    <source>
        <dbReference type="PROSITE" id="PS51910"/>
    </source>
</evidence>
<dbReference type="SUPFAM" id="SSF51445">
    <property type="entry name" value="(Trans)glycosidases"/>
    <property type="match status" value="1"/>
</dbReference>
<proteinExistence type="inferred from homology"/>
<comment type="catalytic activity">
    <reaction evidence="1">
        <text>Random endo-hydrolysis of N-acetyl-beta-D-glucosaminide (1-&gt;4)-beta-linkages in chitin and chitodextrins.</text>
        <dbReference type="EC" id="3.2.1.14"/>
    </reaction>
</comment>
<dbReference type="AlphaFoldDB" id="A0A8S8ZFC9"/>
<evidence type="ECO:0000256" key="6">
    <source>
        <dbReference type="ARBA" id="ARBA00022801"/>
    </source>
</evidence>
<dbReference type="PANTHER" id="PTHR11177:SF333">
    <property type="entry name" value="CHITINASE"/>
    <property type="match status" value="1"/>
</dbReference>
<evidence type="ECO:0000256" key="9">
    <source>
        <dbReference type="ARBA" id="ARBA00023295"/>
    </source>
</evidence>
<evidence type="ECO:0000313" key="14">
    <source>
        <dbReference type="EMBL" id="KAA8628803.1"/>
    </source>
</evidence>
<dbReference type="PANTHER" id="PTHR11177">
    <property type="entry name" value="CHITINASE"/>
    <property type="match status" value="1"/>
</dbReference>
<dbReference type="SUPFAM" id="SSF54556">
    <property type="entry name" value="Chitinase insertion domain"/>
    <property type="match status" value="1"/>
</dbReference>
<keyword evidence="6 11" id="KW-0378">Hydrolase</keyword>
<dbReference type="Proteomes" id="UP000433876">
    <property type="component" value="Unassembled WGS sequence"/>
</dbReference>
<feature type="chain" id="PRO_5035903902" description="chitinase" evidence="12">
    <location>
        <begin position="27"/>
        <end position="450"/>
    </location>
</feature>
<dbReference type="InterPro" id="IPR001223">
    <property type="entry name" value="Glyco_hydro18_cat"/>
</dbReference>
<dbReference type="EMBL" id="NMPR01000163">
    <property type="protein sequence ID" value="KAA8628803.1"/>
    <property type="molecule type" value="Genomic_DNA"/>
</dbReference>
<keyword evidence="8" id="KW-0119">Carbohydrate metabolism</keyword>
<evidence type="ECO:0000256" key="7">
    <source>
        <dbReference type="ARBA" id="ARBA00023024"/>
    </source>
</evidence>
<keyword evidence="5" id="KW-0964">Secreted</keyword>
<dbReference type="PROSITE" id="PS51910">
    <property type="entry name" value="GH18_2"/>
    <property type="match status" value="1"/>
</dbReference>
<dbReference type="Gene3D" id="3.20.20.80">
    <property type="entry name" value="Glycosidases"/>
    <property type="match status" value="1"/>
</dbReference>
<evidence type="ECO:0000256" key="1">
    <source>
        <dbReference type="ARBA" id="ARBA00000822"/>
    </source>
</evidence>
<evidence type="ECO:0000256" key="8">
    <source>
        <dbReference type="ARBA" id="ARBA00023277"/>
    </source>
</evidence>
<sequence length="450" mass="49207">MLPRPAPPVLTSVVVILLSFTLPITAIQALGFNTATTDSDGIYVLPPKEQPDYICSATKPCKLGYYGPLDPITGTGICGGGPDFCAPAVCTLQCNWKSECDPGWGIEWSEASTCPLNVRCSRFGFCGDTQVASPECPISQGTWDKRTVGYYEGWNLDRPCGTMAPDEIPLGYCTHLNFAFAMVHPQTFHVPMSPGIADLYSAVTSLKAKQPGLQVWVAIGGWAMNDPGPYRTAFSDMASSDANQDAFFESLVKFLLQYSFDGIDIDWEYPSADDWGGRPSDFNNYARMLRRLRTRLNGTGRKLGISMATPASYWYLRGFNLKELEPSLDWFNIMTYDIHGTWDSAVRAIGSFAYAHTNLTEIDQGLELLWCNNVNPERVNLGLGFYGRSFTIADPACMDPGCPFVNATGPGAGRCTGTPGVLSAAEIVEIIKNQGGKQRFYPEEAVQVVT</sequence>
<organism evidence="14 15">
    <name type="scientific">Sordaria macrospora</name>
    <dbReference type="NCBI Taxonomy" id="5147"/>
    <lineage>
        <taxon>Eukaryota</taxon>
        <taxon>Fungi</taxon>
        <taxon>Dikarya</taxon>
        <taxon>Ascomycota</taxon>
        <taxon>Pezizomycotina</taxon>
        <taxon>Sordariomycetes</taxon>
        <taxon>Sordariomycetidae</taxon>
        <taxon>Sordariales</taxon>
        <taxon>Sordariaceae</taxon>
        <taxon>Sordaria</taxon>
    </lineage>
</organism>
<dbReference type="GO" id="GO:0008843">
    <property type="term" value="F:endochitinase activity"/>
    <property type="evidence" value="ECO:0007669"/>
    <property type="project" value="UniProtKB-EC"/>
</dbReference>
<keyword evidence="12" id="KW-0732">Signal</keyword>
<gene>
    <name evidence="14" type="ORF">SMACR_09039</name>
</gene>
<evidence type="ECO:0000256" key="2">
    <source>
        <dbReference type="ARBA" id="ARBA00004613"/>
    </source>
</evidence>
<comment type="similarity">
    <text evidence="3">Belongs to the glycosyl hydrolase 18 family. Chitinase class V subfamily.</text>
</comment>
<evidence type="ECO:0000256" key="11">
    <source>
        <dbReference type="RuleBase" id="RU000489"/>
    </source>
</evidence>
<feature type="domain" description="GH18" evidence="13">
    <location>
        <begin position="145"/>
        <end position="450"/>
    </location>
</feature>
<comment type="caution">
    <text evidence="14">The sequence shown here is derived from an EMBL/GenBank/DDBJ whole genome shotgun (WGS) entry which is preliminary data.</text>
</comment>
<dbReference type="PROSITE" id="PS01095">
    <property type="entry name" value="GH18_1"/>
    <property type="match status" value="1"/>
</dbReference>